<dbReference type="EC" id="1.17.1.8" evidence="9 12"/>
<evidence type="ECO:0000256" key="7">
    <source>
        <dbReference type="ARBA" id="ARBA00023154"/>
    </source>
</evidence>
<dbReference type="CDD" id="cd02274">
    <property type="entry name" value="DHDPR_N"/>
    <property type="match status" value="1"/>
</dbReference>
<comment type="caution">
    <text evidence="15">The sequence shown here is derived from an EMBL/GenBank/DDBJ whole genome shotgun (WGS) entry which is preliminary data.</text>
</comment>
<evidence type="ECO:0000256" key="1">
    <source>
        <dbReference type="ARBA" id="ARBA00006642"/>
    </source>
</evidence>
<feature type="binding site" evidence="12">
    <location>
        <begin position="96"/>
        <end position="99"/>
    </location>
    <ligand>
        <name>NAD(+)</name>
        <dbReference type="ChEBI" id="CHEBI:57540"/>
    </ligand>
</feature>
<proteinExistence type="inferred from homology"/>
<feature type="binding site" evidence="12">
    <location>
        <position position="30"/>
    </location>
    <ligand>
        <name>NADP(+)</name>
        <dbReference type="ChEBI" id="CHEBI:58349"/>
    </ligand>
</feature>
<dbReference type="InterPro" id="IPR023940">
    <property type="entry name" value="DHDPR_bac"/>
</dbReference>
<keyword evidence="5 12" id="KW-0560">Oxidoreductase</keyword>
<dbReference type="RefSeq" id="WP_126453644.1">
    <property type="nucleotide sequence ID" value="NZ_RYDJ01000011.1"/>
</dbReference>
<keyword evidence="6 12" id="KW-0520">NAD</keyword>
<comment type="pathway">
    <text evidence="8 12">Amino-acid biosynthesis; L-lysine biosynthesis via DAP pathway; (S)-tetrahydrodipicolinate from L-aspartate: step 4/4.</text>
</comment>
<sequence length="242" mass="26472">MKIALLGYGKMGQVIERIALERGHEIVLKKEEKNTFDGLSAADVAIDFSVPTAAVSNISSCFQANVPVISGTTGWLEQYEEMVALCNQKKGAFISSSNFSLGVNIFFELNEYLAKIMSKFDTYKVAIEEIHHTQKLDAPSGTAISLANGILANSSYTNWTLEKPEANHLSPNELEKQIPIKAKRIGTIPGTHTVNYNSAVDAIEMKHTAHNREGFALGAVIAAEWIVGKQGVFTMKDVLELK</sequence>
<gene>
    <name evidence="12 15" type="primary">dapB</name>
    <name evidence="15" type="ORF">EKL98_10710</name>
</gene>
<feature type="binding site" evidence="12">
    <location>
        <begin position="141"/>
        <end position="142"/>
    </location>
    <ligand>
        <name>(S)-2,3,4,5-tetrahydrodipicolinate</name>
        <dbReference type="ChEBI" id="CHEBI:16845"/>
    </ligand>
</feature>
<comment type="subunit">
    <text evidence="12">Homotetramer.</text>
</comment>
<reference evidence="15 16" key="1">
    <citation type="submission" date="2018-12" db="EMBL/GenBank/DDBJ databases">
        <title>Flavobacterium sp. nov., isolated from glacier ice.</title>
        <authorList>
            <person name="Liu Q."/>
            <person name="Xin Y.-H."/>
        </authorList>
    </citation>
    <scope>NUCLEOTIDE SEQUENCE [LARGE SCALE GENOMIC DNA]</scope>
    <source>
        <strain evidence="15 16">RB1N8</strain>
    </source>
</reference>
<dbReference type="GO" id="GO:0050661">
    <property type="term" value="F:NADP binding"/>
    <property type="evidence" value="ECO:0007669"/>
    <property type="project" value="UniProtKB-UniRule"/>
</dbReference>
<feature type="binding site" evidence="12">
    <location>
        <begin position="71"/>
        <end position="73"/>
    </location>
    <ligand>
        <name>NAD(+)</name>
        <dbReference type="ChEBI" id="CHEBI:57540"/>
    </ligand>
</feature>
<evidence type="ECO:0000256" key="10">
    <source>
        <dbReference type="ARBA" id="ARBA00049080"/>
    </source>
</evidence>
<dbReference type="AlphaFoldDB" id="A0A3S0PHY0"/>
<dbReference type="Gene3D" id="3.40.50.720">
    <property type="entry name" value="NAD(P)-binding Rossmann-like Domain"/>
    <property type="match status" value="1"/>
</dbReference>
<dbReference type="HAMAP" id="MF_00102">
    <property type="entry name" value="DapB"/>
    <property type="match status" value="1"/>
</dbReference>
<comment type="similarity">
    <text evidence="1 12">Belongs to the DapB family.</text>
</comment>
<dbReference type="PIRSF" id="PIRSF000161">
    <property type="entry name" value="DHPR"/>
    <property type="match status" value="1"/>
</dbReference>
<dbReference type="GO" id="GO:0008839">
    <property type="term" value="F:4-hydroxy-tetrahydrodipicolinate reductase"/>
    <property type="evidence" value="ECO:0007669"/>
    <property type="project" value="UniProtKB-UniRule"/>
</dbReference>
<comment type="catalytic activity">
    <reaction evidence="10 12">
        <text>(S)-2,3,4,5-tetrahydrodipicolinate + NADP(+) + H2O = (2S,4S)-4-hydroxy-2,3,4,5-tetrahydrodipicolinate + NADPH + H(+)</text>
        <dbReference type="Rhea" id="RHEA:35331"/>
        <dbReference type="ChEBI" id="CHEBI:15377"/>
        <dbReference type="ChEBI" id="CHEBI:15378"/>
        <dbReference type="ChEBI" id="CHEBI:16845"/>
        <dbReference type="ChEBI" id="CHEBI:57783"/>
        <dbReference type="ChEBI" id="CHEBI:58349"/>
        <dbReference type="ChEBI" id="CHEBI:67139"/>
        <dbReference type="EC" id="1.17.1.8"/>
    </reaction>
</comment>
<dbReference type="GO" id="GO:0009089">
    <property type="term" value="P:lysine biosynthetic process via diaminopimelate"/>
    <property type="evidence" value="ECO:0007669"/>
    <property type="project" value="UniProtKB-UniRule"/>
</dbReference>
<keyword evidence="4 12" id="KW-0220">Diaminopimelate biosynthesis</keyword>
<dbReference type="InterPro" id="IPR036291">
    <property type="entry name" value="NAD(P)-bd_dom_sf"/>
</dbReference>
<dbReference type="GO" id="GO:0051287">
    <property type="term" value="F:NAD binding"/>
    <property type="evidence" value="ECO:0007669"/>
    <property type="project" value="UniProtKB-UniRule"/>
</dbReference>
<dbReference type="Pfam" id="PF01113">
    <property type="entry name" value="DapB_N"/>
    <property type="match status" value="1"/>
</dbReference>
<dbReference type="UniPathway" id="UPA00034">
    <property type="reaction ID" value="UER00018"/>
</dbReference>
<dbReference type="PANTHER" id="PTHR20836">
    <property type="entry name" value="DIHYDRODIPICOLINATE REDUCTASE"/>
    <property type="match status" value="1"/>
</dbReference>
<dbReference type="GO" id="GO:0019877">
    <property type="term" value="P:diaminopimelate biosynthetic process"/>
    <property type="evidence" value="ECO:0007669"/>
    <property type="project" value="UniProtKB-UniRule"/>
</dbReference>
<comment type="caution">
    <text evidence="12">Was originally thought to be a dihydrodipicolinate reductase (DHDPR), catalyzing the conversion of dihydrodipicolinate to tetrahydrodipicolinate. However, it was shown in E.coli that the substrate of the enzymatic reaction is not dihydrodipicolinate (DHDP) but in fact (2S,4S)-4-hydroxy-2,3,4,5-tetrahydrodipicolinic acid (HTPA), the product released by the DapA-catalyzed reaction.</text>
</comment>
<comment type="subcellular location">
    <subcellularLocation>
        <location evidence="12">Cytoplasm</location>
    </subcellularLocation>
</comment>
<evidence type="ECO:0000256" key="6">
    <source>
        <dbReference type="ARBA" id="ARBA00023027"/>
    </source>
</evidence>
<dbReference type="InterPro" id="IPR000846">
    <property type="entry name" value="DapB_N"/>
</dbReference>
<evidence type="ECO:0000256" key="2">
    <source>
        <dbReference type="ARBA" id="ARBA00022605"/>
    </source>
</evidence>
<protein>
    <recommendedName>
        <fullName evidence="9 12">4-hydroxy-tetrahydrodipicolinate reductase</fullName>
        <shortName evidence="12">HTPA reductase</shortName>
        <ecNumber evidence="9 12">1.17.1.8</ecNumber>
    </recommendedName>
</protein>
<dbReference type="Gene3D" id="3.30.360.10">
    <property type="entry name" value="Dihydrodipicolinate Reductase, domain 2"/>
    <property type="match status" value="1"/>
</dbReference>
<evidence type="ECO:0000256" key="8">
    <source>
        <dbReference type="ARBA" id="ARBA00037922"/>
    </source>
</evidence>
<evidence type="ECO:0000256" key="3">
    <source>
        <dbReference type="ARBA" id="ARBA00022857"/>
    </source>
</evidence>
<comment type="caution">
    <text evidence="12">Lacks conserved residue(s) required for the propagation of feature annotation.</text>
</comment>
<keyword evidence="16" id="KW-1185">Reference proteome</keyword>
<feature type="binding site" evidence="12">
    <location>
        <position position="132"/>
    </location>
    <ligand>
        <name>(S)-2,3,4,5-tetrahydrodipicolinate</name>
        <dbReference type="ChEBI" id="CHEBI:16845"/>
    </ligand>
</feature>
<accession>A0A3S0PHY0</accession>
<dbReference type="GO" id="GO:0016726">
    <property type="term" value="F:oxidoreductase activity, acting on CH or CH2 groups, NAD or NADP as acceptor"/>
    <property type="evidence" value="ECO:0007669"/>
    <property type="project" value="UniProtKB-UniRule"/>
</dbReference>
<dbReference type="PANTHER" id="PTHR20836:SF0">
    <property type="entry name" value="4-HYDROXY-TETRAHYDRODIPICOLINATE REDUCTASE 1, CHLOROPLASTIC-RELATED"/>
    <property type="match status" value="1"/>
</dbReference>
<keyword evidence="3 12" id="KW-0521">NADP</keyword>
<comment type="function">
    <text evidence="12">Catalyzes the conversion of 4-hydroxy-tetrahydrodipicolinate (HTPA) to tetrahydrodipicolinate.</text>
</comment>
<dbReference type="SUPFAM" id="SSF55347">
    <property type="entry name" value="Glyceraldehyde-3-phosphate dehydrogenase-like, C-terminal domain"/>
    <property type="match status" value="1"/>
</dbReference>
<organism evidence="15 16">
    <name type="scientific">Flavobacterium bomense</name>
    <dbReference type="NCBI Taxonomy" id="2497483"/>
    <lineage>
        <taxon>Bacteria</taxon>
        <taxon>Pseudomonadati</taxon>
        <taxon>Bacteroidota</taxon>
        <taxon>Flavobacteriia</taxon>
        <taxon>Flavobacteriales</taxon>
        <taxon>Flavobacteriaceae</taxon>
        <taxon>Flavobacterium</taxon>
    </lineage>
</organism>
<name>A0A3S0PHY0_9FLAO</name>
<dbReference type="EMBL" id="RYDJ01000011">
    <property type="protein sequence ID" value="RTZ03947.1"/>
    <property type="molecule type" value="Genomic_DNA"/>
</dbReference>
<dbReference type="GO" id="GO:0005829">
    <property type="term" value="C:cytosol"/>
    <property type="evidence" value="ECO:0007669"/>
    <property type="project" value="TreeGrafter"/>
</dbReference>
<keyword evidence="7 12" id="KW-0457">Lysine biosynthesis</keyword>
<evidence type="ECO:0000256" key="5">
    <source>
        <dbReference type="ARBA" id="ARBA00023002"/>
    </source>
</evidence>
<evidence type="ECO:0000313" key="16">
    <source>
        <dbReference type="Proteomes" id="UP000280825"/>
    </source>
</evidence>
<evidence type="ECO:0000259" key="13">
    <source>
        <dbReference type="Pfam" id="PF01113"/>
    </source>
</evidence>
<feature type="active site" description="Proton donor" evidence="12">
    <location>
        <position position="135"/>
    </location>
</feature>
<evidence type="ECO:0000256" key="12">
    <source>
        <dbReference type="HAMAP-Rule" id="MF_00102"/>
    </source>
</evidence>
<comment type="catalytic activity">
    <reaction evidence="11 12">
        <text>(S)-2,3,4,5-tetrahydrodipicolinate + NAD(+) + H2O = (2S,4S)-4-hydroxy-2,3,4,5-tetrahydrodipicolinate + NADH + H(+)</text>
        <dbReference type="Rhea" id="RHEA:35323"/>
        <dbReference type="ChEBI" id="CHEBI:15377"/>
        <dbReference type="ChEBI" id="CHEBI:15378"/>
        <dbReference type="ChEBI" id="CHEBI:16845"/>
        <dbReference type="ChEBI" id="CHEBI:57540"/>
        <dbReference type="ChEBI" id="CHEBI:57945"/>
        <dbReference type="ChEBI" id="CHEBI:67139"/>
        <dbReference type="EC" id="1.17.1.8"/>
    </reaction>
</comment>
<feature type="domain" description="Dihydrodipicolinate reductase N-terminal" evidence="13">
    <location>
        <begin position="1"/>
        <end position="96"/>
    </location>
</feature>
<evidence type="ECO:0000256" key="9">
    <source>
        <dbReference type="ARBA" id="ARBA00038983"/>
    </source>
</evidence>
<evidence type="ECO:0000256" key="4">
    <source>
        <dbReference type="ARBA" id="ARBA00022915"/>
    </source>
</evidence>
<dbReference type="NCBIfam" id="TIGR00036">
    <property type="entry name" value="dapB"/>
    <property type="match status" value="1"/>
</dbReference>
<keyword evidence="12" id="KW-0963">Cytoplasm</keyword>
<feature type="domain" description="Dihydrodipicolinate reductase C-terminal" evidence="14">
    <location>
        <begin position="102"/>
        <end position="239"/>
    </location>
</feature>
<keyword evidence="2 12" id="KW-0028">Amino-acid biosynthesis</keyword>
<dbReference type="SUPFAM" id="SSF51735">
    <property type="entry name" value="NAD(P)-binding Rossmann-fold domains"/>
    <property type="match status" value="1"/>
</dbReference>
<evidence type="ECO:0000259" key="14">
    <source>
        <dbReference type="Pfam" id="PF05173"/>
    </source>
</evidence>
<evidence type="ECO:0000313" key="15">
    <source>
        <dbReference type="EMBL" id="RTZ03947.1"/>
    </source>
</evidence>
<evidence type="ECO:0000256" key="11">
    <source>
        <dbReference type="ARBA" id="ARBA00049396"/>
    </source>
</evidence>
<dbReference type="Pfam" id="PF05173">
    <property type="entry name" value="DapB_C"/>
    <property type="match status" value="1"/>
</dbReference>
<dbReference type="Proteomes" id="UP000280825">
    <property type="component" value="Unassembled WGS sequence"/>
</dbReference>
<feature type="active site" description="Proton donor/acceptor" evidence="12">
    <location>
        <position position="131"/>
    </location>
</feature>
<dbReference type="InterPro" id="IPR022663">
    <property type="entry name" value="DapB_C"/>
</dbReference>